<keyword evidence="6" id="KW-1185">Reference proteome</keyword>
<name>A0A2A2GN22_9RHOB</name>
<gene>
    <name evidence="5" type="ORF">CK240_01845</name>
</gene>
<dbReference type="PROSITE" id="PS01124">
    <property type="entry name" value="HTH_ARAC_FAMILY_2"/>
    <property type="match status" value="1"/>
</dbReference>
<dbReference type="PANTHER" id="PTHR43280:SF32">
    <property type="entry name" value="TRANSCRIPTIONAL REGULATORY PROTEIN"/>
    <property type="match status" value="1"/>
</dbReference>
<dbReference type="PANTHER" id="PTHR43280">
    <property type="entry name" value="ARAC-FAMILY TRANSCRIPTIONAL REGULATOR"/>
    <property type="match status" value="1"/>
</dbReference>
<keyword evidence="2" id="KW-0238">DNA-binding</keyword>
<evidence type="ECO:0000256" key="1">
    <source>
        <dbReference type="ARBA" id="ARBA00023015"/>
    </source>
</evidence>
<organism evidence="5 6">
    <name type="scientific">Paracoccus salipaludis</name>
    <dbReference type="NCBI Taxonomy" id="2032623"/>
    <lineage>
        <taxon>Bacteria</taxon>
        <taxon>Pseudomonadati</taxon>
        <taxon>Pseudomonadota</taxon>
        <taxon>Alphaproteobacteria</taxon>
        <taxon>Rhodobacterales</taxon>
        <taxon>Paracoccaceae</taxon>
        <taxon>Paracoccus</taxon>
    </lineage>
</organism>
<dbReference type="GO" id="GO:0003700">
    <property type="term" value="F:DNA-binding transcription factor activity"/>
    <property type="evidence" value="ECO:0007669"/>
    <property type="project" value="InterPro"/>
</dbReference>
<dbReference type="Pfam" id="PF12833">
    <property type="entry name" value="HTH_18"/>
    <property type="match status" value="1"/>
</dbReference>
<evidence type="ECO:0000313" key="6">
    <source>
        <dbReference type="Proteomes" id="UP000218023"/>
    </source>
</evidence>
<dbReference type="PRINTS" id="PR00032">
    <property type="entry name" value="HTHARAC"/>
</dbReference>
<sequence length="310" mass="33484">MAETCVYLAECSMADTAVDGLDRTARAERLPTGLRSTVIRPGRGAYEPFVHLVLLEAGEITVDAGDGSREAEAPAALILPPGPGVLLTLGPGCDGWLLGMGPSLLSAAVGARAESEFLAPIGTHLMIARDFAPDTATDPAALAERIADELSRPTPGAQMAVLAGLRLLLIDIWRSSGSEPQRLAQGSDAHVLLSFRRLVELHFHKRLGVADYAAQLGVTYDRLHGICQRNLQRAPLQLIHARMMREAASWLERSGQPIQQIAHALGFPDSAEFSHFFKRQSGLSPSRFRQQVRNQSEAIGLARTSFADWP</sequence>
<dbReference type="SUPFAM" id="SSF46689">
    <property type="entry name" value="Homeodomain-like"/>
    <property type="match status" value="1"/>
</dbReference>
<reference evidence="5 6" key="1">
    <citation type="submission" date="2017-09" db="EMBL/GenBank/DDBJ databases">
        <title>Paracoccus alkalisoli sp. nov., isolated from saline alkaline soil.</title>
        <authorList>
            <person name="Dong X."/>
            <person name="Zhang G."/>
        </authorList>
    </citation>
    <scope>NUCLEOTIDE SEQUENCE [LARGE SCALE GENOMIC DNA]</scope>
    <source>
        <strain evidence="5 6">WN007</strain>
    </source>
</reference>
<dbReference type="Proteomes" id="UP000218023">
    <property type="component" value="Unassembled WGS sequence"/>
</dbReference>
<evidence type="ECO:0000313" key="5">
    <source>
        <dbReference type="EMBL" id="PAU98901.1"/>
    </source>
</evidence>
<comment type="caution">
    <text evidence="5">The sequence shown here is derived from an EMBL/GenBank/DDBJ whole genome shotgun (WGS) entry which is preliminary data.</text>
</comment>
<dbReference type="GO" id="GO:0043565">
    <property type="term" value="F:sequence-specific DNA binding"/>
    <property type="evidence" value="ECO:0007669"/>
    <property type="project" value="InterPro"/>
</dbReference>
<dbReference type="AlphaFoldDB" id="A0A2A2GN22"/>
<protein>
    <recommendedName>
        <fullName evidence="4">HTH araC/xylS-type domain-containing protein</fullName>
    </recommendedName>
</protein>
<dbReference type="InterPro" id="IPR020449">
    <property type="entry name" value="Tscrpt_reg_AraC-type_HTH"/>
</dbReference>
<dbReference type="InterPro" id="IPR018060">
    <property type="entry name" value="HTH_AraC"/>
</dbReference>
<keyword evidence="3" id="KW-0804">Transcription</keyword>
<dbReference type="OrthoDB" id="186587at2"/>
<evidence type="ECO:0000256" key="3">
    <source>
        <dbReference type="ARBA" id="ARBA00023163"/>
    </source>
</evidence>
<keyword evidence="1" id="KW-0805">Transcription regulation</keyword>
<evidence type="ECO:0000259" key="4">
    <source>
        <dbReference type="PROSITE" id="PS01124"/>
    </source>
</evidence>
<dbReference type="InterPro" id="IPR009057">
    <property type="entry name" value="Homeodomain-like_sf"/>
</dbReference>
<accession>A0A2A2GN22</accession>
<evidence type="ECO:0000256" key="2">
    <source>
        <dbReference type="ARBA" id="ARBA00023125"/>
    </source>
</evidence>
<proteinExistence type="predicted"/>
<dbReference type="Gene3D" id="1.10.10.60">
    <property type="entry name" value="Homeodomain-like"/>
    <property type="match status" value="1"/>
</dbReference>
<feature type="domain" description="HTH araC/xylS-type" evidence="4">
    <location>
        <begin position="193"/>
        <end position="291"/>
    </location>
</feature>
<dbReference type="EMBL" id="NSJZ01000001">
    <property type="protein sequence ID" value="PAU98901.1"/>
    <property type="molecule type" value="Genomic_DNA"/>
</dbReference>
<dbReference type="SMART" id="SM00342">
    <property type="entry name" value="HTH_ARAC"/>
    <property type="match status" value="1"/>
</dbReference>